<gene>
    <name evidence="2" type="ORF">HK097_006892</name>
</gene>
<feature type="compositionally biased region" description="Polar residues" evidence="1">
    <location>
        <begin position="256"/>
        <end position="269"/>
    </location>
</feature>
<evidence type="ECO:0000313" key="2">
    <source>
        <dbReference type="EMBL" id="KAJ3024566.1"/>
    </source>
</evidence>
<organism evidence="2 3">
    <name type="scientific">Rhizophlyctis rosea</name>
    <dbReference type="NCBI Taxonomy" id="64517"/>
    <lineage>
        <taxon>Eukaryota</taxon>
        <taxon>Fungi</taxon>
        <taxon>Fungi incertae sedis</taxon>
        <taxon>Chytridiomycota</taxon>
        <taxon>Chytridiomycota incertae sedis</taxon>
        <taxon>Chytridiomycetes</taxon>
        <taxon>Rhizophlyctidales</taxon>
        <taxon>Rhizophlyctidaceae</taxon>
        <taxon>Rhizophlyctis</taxon>
    </lineage>
</organism>
<accession>A0AAD5WYB8</accession>
<proteinExistence type="predicted"/>
<name>A0AAD5WYB8_9FUNG</name>
<reference evidence="2" key="1">
    <citation type="submission" date="2020-05" db="EMBL/GenBank/DDBJ databases">
        <title>Phylogenomic resolution of chytrid fungi.</title>
        <authorList>
            <person name="Stajich J.E."/>
            <person name="Amses K."/>
            <person name="Simmons R."/>
            <person name="Seto K."/>
            <person name="Myers J."/>
            <person name="Bonds A."/>
            <person name="Quandt C.A."/>
            <person name="Barry K."/>
            <person name="Liu P."/>
            <person name="Grigoriev I."/>
            <person name="Longcore J.E."/>
            <person name="James T.Y."/>
        </authorList>
    </citation>
    <scope>NUCLEOTIDE SEQUENCE</scope>
    <source>
        <strain evidence="2">JEL0318</strain>
    </source>
</reference>
<keyword evidence="3" id="KW-1185">Reference proteome</keyword>
<dbReference type="Proteomes" id="UP001212841">
    <property type="component" value="Unassembled WGS sequence"/>
</dbReference>
<evidence type="ECO:0000313" key="3">
    <source>
        <dbReference type="Proteomes" id="UP001212841"/>
    </source>
</evidence>
<protein>
    <submittedName>
        <fullName evidence="2">Uncharacterized protein</fullName>
    </submittedName>
</protein>
<dbReference type="EMBL" id="JADGJD010003263">
    <property type="protein sequence ID" value="KAJ3024566.1"/>
    <property type="molecule type" value="Genomic_DNA"/>
</dbReference>
<evidence type="ECO:0000256" key="1">
    <source>
        <dbReference type="SAM" id="MobiDB-lite"/>
    </source>
</evidence>
<feature type="compositionally biased region" description="Polar residues" evidence="1">
    <location>
        <begin position="196"/>
        <end position="217"/>
    </location>
</feature>
<feature type="region of interest" description="Disordered" evidence="1">
    <location>
        <begin position="1"/>
        <end position="33"/>
    </location>
</feature>
<feature type="non-terminal residue" evidence="2">
    <location>
        <position position="322"/>
    </location>
</feature>
<comment type="caution">
    <text evidence="2">The sequence shown here is derived from an EMBL/GenBank/DDBJ whole genome shotgun (WGS) entry which is preliminary data.</text>
</comment>
<sequence length="322" mass="33857">GEDEGVGGEDETDVSFEWPVEGLGPTSKRVTTGSAAPITSTTTFVSPVRVGGYARGVSVSPGSLTGTEAFIAAQTGVGSIGAVGSPSRFGGMVTALGSSPGKLALLPTDAAALFDPAFFFAAETTVVGGEDVFEGFQFRPDVGAGLVQESVGDEKILPIPTTTSTTTGKRKRRRSEGVGDGAVTPDTSRARKVRKTTYTPSPLKNSTTLHHLQQQPETTDATDWFLSTFSEAEQEPLDPSPFRLGISDKMLLSPSRPHQTSHTHQSNAQILFPSPTRREGLLSPLRPVSTPLIDYATQGGERDLEAWFLSSSVSPPSAGYSV</sequence>
<feature type="compositionally biased region" description="Acidic residues" evidence="1">
    <location>
        <begin position="1"/>
        <end position="14"/>
    </location>
</feature>
<feature type="region of interest" description="Disordered" evidence="1">
    <location>
        <begin position="158"/>
        <end position="217"/>
    </location>
</feature>
<feature type="region of interest" description="Disordered" evidence="1">
    <location>
        <begin position="254"/>
        <end position="285"/>
    </location>
</feature>
<dbReference type="AlphaFoldDB" id="A0AAD5WYB8"/>
<feature type="non-terminal residue" evidence="2">
    <location>
        <position position="1"/>
    </location>
</feature>